<dbReference type="Proteomes" id="UP001495910">
    <property type="component" value="Unassembled WGS sequence"/>
</dbReference>
<evidence type="ECO:0000313" key="2">
    <source>
        <dbReference type="Proteomes" id="UP001495910"/>
    </source>
</evidence>
<dbReference type="RefSeq" id="WP_342827704.1">
    <property type="nucleotide sequence ID" value="NZ_JBANDC010000001.1"/>
</dbReference>
<protein>
    <submittedName>
        <fullName evidence="1">Uncharacterized protein</fullName>
    </submittedName>
</protein>
<reference evidence="1 2" key="1">
    <citation type="submission" date="2024-02" db="EMBL/GenBank/DDBJ databases">
        <title>Draft genome sequence of Collimonas sp. strain H4R21, an effective mineral-weathering bacterial strain isolated from the beech rhizosphere.</title>
        <authorList>
            <person name="Morin E."/>
            <person name="Uroz S."/>
            <person name="Leveau J.H.J."/>
            <person name="Kumar R."/>
            <person name="Rey M.W."/>
            <person name="Pham J."/>
        </authorList>
    </citation>
    <scope>NUCLEOTIDE SEQUENCE [LARGE SCALE GENOMIC DNA]</scope>
    <source>
        <strain evidence="1 2">H4R21</strain>
    </source>
</reference>
<name>A0ABU9PP72_9BURK</name>
<proteinExistence type="predicted"/>
<organism evidence="1 2">
    <name type="scientific">Collimonas rhizosphaerae</name>
    <dbReference type="NCBI Taxonomy" id="3126357"/>
    <lineage>
        <taxon>Bacteria</taxon>
        <taxon>Pseudomonadati</taxon>
        <taxon>Pseudomonadota</taxon>
        <taxon>Betaproteobacteria</taxon>
        <taxon>Burkholderiales</taxon>
        <taxon>Oxalobacteraceae</taxon>
        <taxon>Collimonas</taxon>
    </lineage>
</organism>
<evidence type="ECO:0000313" key="1">
    <source>
        <dbReference type="EMBL" id="MEM4985795.1"/>
    </source>
</evidence>
<accession>A0ABU9PP72</accession>
<keyword evidence="2" id="KW-1185">Reference proteome</keyword>
<sequence>MSLVAGDTVQRFYQNKNQINDGKSDKTAVSSGAELFLRSSAIKKFANMGPVAHAVGRSRRPGLIVAIYRIADVGSLI</sequence>
<gene>
    <name evidence="1" type="ORF">V8G57_00195</name>
</gene>
<dbReference type="EMBL" id="JBANDC010000001">
    <property type="protein sequence ID" value="MEM4985795.1"/>
    <property type="molecule type" value="Genomic_DNA"/>
</dbReference>
<comment type="caution">
    <text evidence="1">The sequence shown here is derived from an EMBL/GenBank/DDBJ whole genome shotgun (WGS) entry which is preliminary data.</text>
</comment>